<proteinExistence type="predicted"/>
<evidence type="ECO:0000313" key="3">
    <source>
        <dbReference type="Proteomes" id="UP001595867"/>
    </source>
</evidence>
<dbReference type="Gene3D" id="1.10.260.40">
    <property type="entry name" value="lambda repressor-like DNA-binding domains"/>
    <property type="match status" value="1"/>
</dbReference>
<evidence type="ECO:0000259" key="1">
    <source>
        <dbReference type="PROSITE" id="PS50943"/>
    </source>
</evidence>
<dbReference type="InterPro" id="IPR010982">
    <property type="entry name" value="Lambda_DNA-bd_dom_sf"/>
</dbReference>
<dbReference type="RefSeq" id="WP_378068295.1">
    <property type="nucleotide sequence ID" value="NZ_JBHSBL010000017.1"/>
</dbReference>
<feature type="domain" description="HTH cro/C1-type" evidence="1">
    <location>
        <begin position="25"/>
        <end position="78"/>
    </location>
</feature>
<dbReference type="Pfam" id="PF01381">
    <property type="entry name" value="HTH_3"/>
    <property type="match status" value="1"/>
</dbReference>
<gene>
    <name evidence="2" type="ORF">ACFO0C_20805</name>
</gene>
<dbReference type="InterPro" id="IPR001387">
    <property type="entry name" value="Cro/C1-type_HTH"/>
</dbReference>
<name>A0ABV8IUP3_9ACTN</name>
<dbReference type="PROSITE" id="PS50943">
    <property type="entry name" value="HTH_CROC1"/>
    <property type="match status" value="1"/>
</dbReference>
<evidence type="ECO:0000313" key="2">
    <source>
        <dbReference type="EMBL" id="MFC4067381.1"/>
    </source>
</evidence>
<keyword evidence="3" id="KW-1185">Reference proteome</keyword>
<reference evidence="3" key="1">
    <citation type="journal article" date="2019" name="Int. J. Syst. Evol. Microbiol.">
        <title>The Global Catalogue of Microorganisms (GCM) 10K type strain sequencing project: providing services to taxonomists for standard genome sequencing and annotation.</title>
        <authorList>
            <consortium name="The Broad Institute Genomics Platform"/>
            <consortium name="The Broad Institute Genome Sequencing Center for Infectious Disease"/>
            <person name="Wu L."/>
            <person name="Ma J."/>
        </authorList>
    </citation>
    <scope>NUCLEOTIDE SEQUENCE [LARGE SCALE GENOMIC DNA]</scope>
    <source>
        <strain evidence="3">TBRC 5832</strain>
    </source>
</reference>
<organism evidence="2 3">
    <name type="scientific">Actinoplanes subglobosus</name>
    <dbReference type="NCBI Taxonomy" id="1547892"/>
    <lineage>
        <taxon>Bacteria</taxon>
        <taxon>Bacillati</taxon>
        <taxon>Actinomycetota</taxon>
        <taxon>Actinomycetes</taxon>
        <taxon>Micromonosporales</taxon>
        <taxon>Micromonosporaceae</taxon>
        <taxon>Actinoplanes</taxon>
    </lineage>
</organism>
<dbReference type="SMART" id="SM00530">
    <property type="entry name" value="HTH_XRE"/>
    <property type="match status" value="1"/>
</dbReference>
<protein>
    <submittedName>
        <fullName evidence="2">Helix-turn-helix domain-containing protein</fullName>
    </submittedName>
</protein>
<dbReference type="SUPFAM" id="SSF47413">
    <property type="entry name" value="lambda repressor-like DNA-binding domains"/>
    <property type="match status" value="1"/>
</dbReference>
<dbReference type="Proteomes" id="UP001595867">
    <property type="component" value="Unassembled WGS sequence"/>
</dbReference>
<dbReference type="CDD" id="cd00093">
    <property type="entry name" value="HTH_XRE"/>
    <property type="match status" value="1"/>
</dbReference>
<accession>A0ABV8IUP3</accession>
<sequence length="372" mass="41257">MTRRPRTLTASQSSRTTGVVSGFVLKLARQSTSLTQEKLAEALGVDVTTVQGWESGRRPLSAVSAGEFLRLCGRLARLGAPAATGRHLREAIEADQVLSTGITAGAGWVEPDSHPLAASVHRWTITNLILWPVLGRMPRHLHEFQPQTSRRGPTPTQPTLGAEERTRFHAHLFTIAERAQRDDEALLRRQAVYLLGFDGRPEAVDWLRTEWHRAGRTRPRDRDIAGLLEARSASVALAVTGDSTHLYDFVDHMTDPPGEVANLNYWAYWIGELSDEQTDDAFMLSADTRSWTGTRLLQHLLERLDPASPHRPLNICTLHALIASRPALLTERPAARSAFGEVLDRLASTADLSRTERTQLAGLQYAVRIADR</sequence>
<comment type="caution">
    <text evidence="2">The sequence shown here is derived from an EMBL/GenBank/DDBJ whole genome shotgun (WGS) entry which is preliminary data.</text>
</comment>
<dbReference type="EMBL" id="JBHSBL010000017">
    <property type="protein sequence ID" value="MFC4067381.1"/>
    <property type="molecule type" value="Genomic_DNA"/>
</dbReference>